<dbReference type="EMBL" id="KN714691">
    <property type="protein sequence ID" value="KUI56657.1"/>
    <property type="molecule type" value="Genomic_DNA"/>
</dbReference>
<evidence type="ECO:0000313" key="3">
    <source>
        <dbReference type="Proteomes" id="UP000078576"/>
    </source>
</evidence>
<evidence type="ECO:0000259" key="1">
    <source>
        <dbReference type="Pfam" id="PF20516"/>
    </source>
</evidence>
<sequence>MSAPIPTINQSTYPPLRFRPIAIAIGSKTTTASADPIVQNGFWTAAWHRRMEEISAGLGGGEQREGRRIITLPLICIANQEWSVYFAVDRGTSIEMLGPVSMGGTQSIDSAHILLANLRALRDWIKTTFATFIQDWVVTSERNDS</sequence>
<reference evidence="3" key="1">
    <citation type="submission" date="2014-12" db="EMBL/GenBank/DDBJ databases">
        <title>Genome Sequence of Valsa Canker Pathogens Uncovers a Specific Adaption of Colonization on Woody Bark.</title>
        <authorList>
            <person name="Yin Z."/>
            <person name="Liu H."/>
            <person name="Gao X."/>
            <person name="Li Z."/>
            <person name="Song N."/>
            <person name="Ke X."/>
            <person name="Dai Q."/>
            <person name="Wu Y."/>
            <person name="Sun Y."/>
            <person name="Xu J.-R."/>
            <person name="Kang Z.K."/>
            <person name="Wang L."/>
            <person name="Huang L."/>
        </authorList>
    </citation>
    <scope>NUCLEOTIDE SEQUENCE [LARGE SCALE GENOMIC DNA]</scope>
    <source>
        <strain evidence="3">SXYL134</strain>
    </source>
</reference>
<gene>
    <name evidence="2" type="ORF">VP1G_03959</name>
</gene>
<organism evidence="2 3">
    <name type="scientific">Cytospora mali</name>
    <name type="common">Apple Valsa canker fungus</name>
    <name type="synonym">Valsa mali</name>
    <dbReference type="NCBI Taxonomy" id="578113"/>
    <lineage>
        <taxon>Eukaryota</taxon>
        <taxon>Fungi</taxon>
        <taxon>Dikarya</taxon>
        <taxon>Ascomycota</taxon>
        <taxon>Pezizomycotina</taxon>
        <taxon>Sordariomycetes</taxon>
        <taxon>Sordariomycetidae</taxon>
        <taxon>Diaporthales</taxon>
        <taxon>Cytosporaceae</taxon>
        <taxon>Cytospora</taxon>
    </lineage>
</organism>
<dbReference type="OrthoDB" id="5244165at2759"/>
<dbReference type="Pfam" id="PF20516">
    <property type="entry name" value="PDDEXK_12"/>
    <property type="match status" value="1"/>
</dbReference>
<dbReference type="STRING" id="694573.A0A194UY41"/>
<proteinExistence type="predicted"/>
<evidence type="ECO:0000313" key="2">
    <source>
        <dbReference type="EMBL" id="KUI56657.1"/>
    </source>
</evidence>
<name>A0A194UY41_CYTMA</name>
<feature type="domain" description="PD-(D/E)XK nuclease-like" evidence="1">
    <location>
        <begin position="4"/>
        <end position="129"/>
    </location>
</feature>
<accession>A0A194UY41</accession>
<dbReference type="Proteomes" id="UP000078576">
    <property type="component" value="Unassembled WGS sequence"/>
</dbReference>
<dbReference type="InterPro" id="IPR046797">
    <property type="entry name" value="PDDEXK_12"/>
</dbReference>
<dbReference type="AlphaFoldDB" id="A0A194UY41"/>
<protein>
    <recommendedName>
        <fullName evidence="1">PD-(D/E)XK nuclease-like domain-containing protein</fullName>
    </recommendedName>
</protein>
<keyword evidence="3" id="KW-1185">Reference proteome</keyword>